<dbReference type="GO" id="GO:0042597">
    <property type="term" value="C:periplasmic space"/>
    <property type="evidence" value="ECO:0007669"/>
    <property type="project" value="UniProtKB-ARBA"/>
</dbReference>
<evidence type="ECO:0000256" key="1">
    <source>
        <dbReference type="ARBA" id="ARBA00005695"/>
    </source>
</evidence>
<dbReference type="InterPro" id="IPR039424">
    <property type="entry name" value="SBP_5"/>
</dbReference>
<accession>A0A6J7HKL6</accession>
<dbReference type="PANTHER" id="PTHR30290">
    <property type="entry name" value="PERIPLASMIC BINDING COMPONENT OF ABC TRANSPORTER"/>
    <property type="match status" value="1"/>
</dbReference>
<evidence type="ECO:0000313" key="5">
    <source>
        <dbReference type="EMBL" id="CAB5029229.1"/>
    </source>
</evidence>
<dbReference type="GO" id="GO:0043190">
    <property type="term" value="C:ATP-binding cassette (ABC) transporter complex"/>
    <property type="evidence" value="ECO:0007669"/>
    <property type="project" value="InterPro"/>
</dbReference>
<protein>
    <submittedName>
        <fullName evidence="4">Unannotated protein</fullName>
    </submittedName>
</protein>
<evidence type="ECO:0000259" key="3">
    <source>
        <dbReference type="Pfam" id="PF00496"/>
    </source>
</evidence>
<reference evidence="4" key="1">
    <citation type="submission" date="2020-05" db="EMBL/GenBank/DDBJ databases">
        <authorList>
            <person name="Chiriac C."/>
            <person name="Salcher M."/>
            <person name="Ghai R."/>
            <person name="Kavagutti S V."/>
        </authorList>
    </citation>
    <scope>NUCLEOTIDE SEQUENCE</scope>
</reference>
<dbReference type="EMBL" id="CAFBPQ010000042">
    <property type="protein sequence ID" value="CAB5029229.1"/>
    <property type="molecule type" value="Genomic_DNA"/>
</dbReference>
<organism evidence="4">
    <name type="scientific">freshwater metagenome</name>
    <dbReference type="NCBI Taxonomy" id="449393"/>
    <lineage>
        <taxon>unclassified sequences</taxon>
        <taxon>metagenomes</taxon>
        <taxon>ecological metagenomes</taxon>
    </lineage>
</organism>
<gene>
    <name evidence="4" type="ORF">UFOPK3605_01449</name>
    <name evidence="5" type="ORF">UFOPK4121_01198</name>
</gene>
<dbReference type="PROSITE" id="PS01040">
    <property type="entry name" value="SBP_BACTERIAL_5"/>
    <property type="match status" value="1"/>
</dbReference>
<dbReference type="PANTHER" id="PTHR30290:SF38">
    <property type="entry name" value="D,D-DIPEPTIDE-BINDING PERIPLASMIC PROTEIN DDPA-RELATED"/>
    <property type="match status" value="1"/>
</dbReference>
<evidence type="ECO:0000313" key="4">
    <source>
        <dbReference type="EMBL" id="CAB4916680.1"/>
    </source>
</evidence>
<keyword evidence="2" id="KW-0732">Signal</keyword>
<dbReference type="InterPro" id="IPR000914">
    <property type="entry name" value="SBP_5_dom"/>
</dbReference>
<dbReference type="GO" id="GO:1904680">
    <property type="term" value="F:peptide transmembrane transporter activity"/>
    <property type="evidence" value="ECO:0007669"/>
    <property type="project" value="TreeGrafter"/>
</dbReference>
<dbReference type="InterPro" id="IPR030678">
    <property type="entry name" value="Peptide/Ni-bd"/>
</dbReference>
<dbReference type="PIRSF" id="PIRSF002741">
    <property type="entry name" value="MppA"/>
    <property type="match status" value="1"/>
</dbReference>
<dbReference type="GO" id="GO:0015833">
    <property type="term" value="P:peptide transport"/>
    <property type="evidence" value="ECO:0007669"/>
    <property type="project" value="TreeGrafter"/>
</dbReference>
<sequence>MIRTSRVLAAIAVVGAMALATTTGVASANNQSSAHRAASGGDVTFGLEAESNSFCTTKAQLAISGIQVVAAVYDTLTVPNDKGLSVPYLAKSVTPNSDFTIWTIGLRDGVKFHDGSPVDADAIKANLDSFRGAPGAANAGSLLPIVLSFMQDVTVTDPTTVTVTLNTPVSTFPDYLFLVGRMGIMAPAQLNSENCATDLIGSGPFKFVSQSLNEKLVVTKNPDYWQKGYPKADQITFVPVPDSAVRVNQLKGGQLDMLHTSGATDIDTLKNDSSVNTLIQKPGYREIRYYAMLSDSAPFNNPEARLAFSLALDRNKINAIQNKGLFTPANGLMDIKAPGYLKNAGYPKFSLTKAKALATKVKAANGGAFDVVLGTTTDATNTAEAQLVQEQLKAAGIEATIAQYDQATLINKALAGDIDVLFWRNLHGGYSKSSDADNYPWWSNYNTAAGKKNFINFSRFDDTATQDALTKGRSESTVSAAKTTYTAFNKAFAAGNYILPTWYINWTIASQKSVSVNLPALPDGGGKPLFVYGRIPVLGLSSK</sequence>
<feature type="domain" description="Solute-binding protein family 5" evidence="3">
    <location>
        <begin position="86"/>
        <end position="448"/>
    </location>
</feature>
<name>A0A6J7HKL6_9ZZZZ</name>
<proteinExistence type="inferred from homology"/>
<dbReference type="AlphaFoldDB" id="A0A6J7HKL6"/>
<dbReference type="SUPFAM" id="SSF53850">
    <property type="entry name" value="Periplasmic binding protein-like II"/>
    <property type="match status" value="1"/>
</dbReference>
<dbReference type="InterPro" id="IPR023765">
    <property type="entry name" value="SBP_5_CS"/>
</dbReference>
<dbReference type="Gene3D" id="3.40.190.10">
    <property type="entry name" value="Periplasmic binding protein-like II"/>
    <property type="match status" value="1"/>
</dbReference>
<comment type="similarity">
    <text evidence="1">Belongs to the bacterial solute-binding protein 5 family.</text>
</comment>
<dbReference type="Pfam" id="PF00496">
    <property type="entry name" value="SBP_bac_5"/>
    <property type="match status" value="1"/>
</dbReference>
<dbReference type="Gene3D" id="3.10.105.10">
    <property type="entry name" value="Dipeptide-binding Protein, Domain 3"/>
    <property type="match status" value="1"/>
</dbReference>
<evidence type="ECO:0000256" key="2">
    <source>
        <dbReference type="ARBA" id="ARBA00022729"/>
    </source>
</evidence>
<dbReference type="EMBL" id="CAFBMM010000104">
    <property type="protein sequence ID" value="CAB4916680.1"/>
    <property type="molecule type" value="Genomic_DNA"/>
</dbReference>